<keyword evidence="3 7" id="KW-0678">Repressor</keyword>
<dbReference type="Pfam" id="PF17727">
    <property type="entry name" value="CtsR_C"/>
    <property type="match status" value="1"/>
</dbReference>
<feature type="domain" description="CtsR N-terminal HTH" evidence="8">
    <location>
        <begin position="5"/>
        <end position="74"/>
    </location>
</feature>
<accession>A0A976X4U5</accession>
<evidence type="ECO:0000256" key="1">
    <source>
        <dbReference type="ARBA" id="ARBA00010189"/>
    </source>
</evidence>
<keyword evidence="11" id="KW-1185">Reference proteome</keyword>
<proteinExistence type="inferred from homology"/>
<evidence type="ECO:0000256" key="4">
    <source>
        <dbReference type="ARBA" id="ARBA00023015"/>
    </source>
</evidence>
<dbReference type="EMBL" id="CP093361">
    <property type="protein sequence ID" value="UQS86338.1"/>
    <property type="molecule type" value="Genomic_DNA"/>
</dbReference>
<dbReference type="Pfam" id="PF05848">
    <property type="entry name" value="CtsR"/>
    <property type="match status" value="1"/>
</dbReference>
<dbReference type="InterPro" id="IPR041902">
    <property type="entry name" value="CtsR_N_sf"/>
</dbReference>
<dbReference type="Gene3D" id="3.30.56.130">
    <property type="entry name" value="Transcriptional regulator CtsR, winged HTH domain"/>
    <property type="match status" value="1"/>
</dbReference>
<dbReference type="GO" id="GO:0006355">
    <property type="term" value="P:regulation of DNA-templated transcription"/>
    <property type="evidence" value="ECO:0007669"/>
    <property type="project" value="UniProtKB-UniRule"/>
</dbReference>
<dbReference type="InterPro" id="IPR008463">
    <property type="entry name" value="CtsR"/>
</dbReference>
<dbReference type="RefSeq" id="WP_260116147.1">
    <property type="nucleotide sequence ID" value="NZ_CP093361.1"/>
</dbReference>
<organism evidence="10 11">
    <name type="scientific">Nicoliella spurrieriana</name>
    <dbReference type="NCBI Taxonomy" id="2925830"/>
    <lineage>
        <taxon>Bacteria</taxon>
        <taxon>Bacillati</taxon>
        <taxon>Bacillota</taxon>
        <taxon>Bacilli</taxon>
        <taxon>Lactobacillales</taxon>
        <taxon>Lactobacillaceae</taxon>
        <taxon>Nicoliella</taxon>
    </lineage>
</organism>
<dbReference type="Gene3D" id="1.10.1200.150">
    <property type="entry name" value="Transcriptional regulator CtsR, C-terminal domain"/>
    <property type="match status" value="1"/>
</dbReference>
<dbReference type="GO" id="GO:0003677">
    <property type="term" value="F:DNA binding"/>
    <property type="evidence" value="ECO:0007669"/>
    <property type="project" value="UniProtKB-UniRule"/>
</dbReference>
<evidence type="ECO:0000259" key="8">
    <source>
        <dbReference type="Pfam" id="PF05848"/>
    </source>
</evidence>
<dbReference type="InterPro" id="IPR041473">
    <property type="entry name" value="CtsR_C"/>
</dbReference>
<gene>
    <name evidence="10" type="ORF">MOO44_05320</name>
</gene>
<keyword evidence="5 7" id="KW-0238">DNA-binding</keyword>
<dbReference type="AlphaFoldDB" id="A0A976X4U5"/>
<evidence type="ECO:0000256" key="6">
    <source>
        <dbReference type="ARBA" id="ARBA00023163"/>
    </source>
</evidence>
<evidence type="ECO:0000313" key="11">
    <source>
        <dbReference type="Proteomes" id="UP000831181"/>
    </source>
</evidence>
<reference evidence="10" key="1">
    <citation type="journal article" date="2022" name="Int. J. Syst. Evol. Microbiol.">
        <title>Apilactobacillus apisilvae sp. nov., Nicolia spurrieriana gen. nov. sp. nov., Bombilactobacillus folatiphilus sp. nov. and Bombilactobacillus thymidiniphilus sp. nov., four new lactic acid bacterial isolates from stingless bees Tetragonula carbonaria and Austroplebeia australis.</title>
        <authorList>
            <person name="Oliphant S.A."/>
            <person name="Watson-Haigh N.S."/>
            <person name="Sumby K.M."/>
            <person name="Gardner J."/>
            <person name="Groom S."/>
            <person name="Jiranek V."/>
        </authorList>
    </citation>
    <scope>NUCLEOTIDE SEQUENCE</scope>
    <source>
        <strain evidence="10">SGEP1_A5</strain>
    </source>
</reference>
<feature type="domain" description="CtsR C-terminal dimerization" evidence="9">
    <location>
        <begin position="78"/>
        <end position="150"/>
    </location>
</feature>
<dbReference type="KEGG" id="lbe:MOO44_05320"/>
<protein>
    <recommendedName>
        <fullName evidence="2 7">Transcriptional regulator CtsR</fullName>
    </recommendedName>
</protein>
<dbReference type="InterPro" id="IPR040465">
    <property type="entry name" value="CtsR_N"/>
</dbReference>
<comment type="similarity">
    <text evidence="1 7">Belongs to the CtsR family.</text>
</comment>
<name>A0A976X4U5_9LACO</name>
<evidence type="ECO:0000256" key="7">
    <source>
        <dbReference type="PIRNR" id="PIRNR010607"/>
    </source>
</evidence>
<evidence type="ECO:0000256" key="3">
    <source>
        <dbReference type="ARBA" id="ARBA00022491"/>
    </source>
</evidence>
<dbReference type="Proteomes" id="UP000831181">
    <property type="component" value="Chromosome"/>
</dbReference>
<evidence type="ECO:0000313" key="10">
    <source>
        <dbReference type="EMBL" id="UQS86338.1"/>
    </source>
</evidence>
<dbReference type="InterPro" id="IPR041908">
    <property type="entry name" value="CtsR_C_sf"/>
</dbReference>
<dbReference type="PIRSF" id="PIRSF010607">
    <property type="entry name" value="Txn_repr_CtsR"/>
    <property type="match status" value="1"/>
</dbReference>
<evidence type="ECO:0000256" key="5">
    <source>
        <dbReference type="ARBA" id="ARBA00023125"/>
    </source>
</evidence>
<sequence>MQSKNVSDIIEKYLKQILAETSQIEIRRSEVAELFHVVPSQINYVIKTRFTIQNGYVVESKRGGGGYIRIEKVKLLDNIEVLDSLLAIIGSSISERDGGSIVKTLYHSQLLSSKEARIILAAIDKDSLMINNDTMMANRLRAQILSSVLNHLRFED</sequence>
<evidence type="ECO:0000259" key="9">
    <source>
        <dbReference type="Pfam" id="PF17727"/>
    </source>
</evidence>
<keyword evidence="6 7" id="KW-0804">Transcription</keyword>
<keyword evidence="4 7" id="KW-0805">Transcription regulation</keyword>
<evidence type="ECO:0000256" key="2">
    <source>
        <dbReference type="ARBA" id="ARBA00014129"/>
    </source>
</evidence>